<dbReference type="Proteomes" id="UP000636579">
    <property type="component" value="Unassembled WGS sequence"/>
</dbReference>
<name>A0ABR9J764_9MICC</name>
<accession>A0ABR9J764</accession>
<evidence type="ECO:0000256" key="1">
    <source>
        <dbReference type="SAM" id="SignalP"/>
    </source>
</evidence>
<dbReference type="RefSeq" id="WP_225939639.1">
    <property type="nucleotide sequence ID" value="NZ_JADBEE010000001.1"/>
</dbReference>
<sequence>MISMWGKKTKLSTAVLAAGAMFGLSACGGGGDSESSGEPDAWVLNGGVWNVVEEDFAAWNEENPDQSFTVESFANDIYKDRIRTAVGSGEAPTLIVGWTGGGLLEYVEGDYVTDITEETEELREGLIESVVANGEVDGSTYAVPMNNVQPVMMYYNQEVFDEAGIEVPTTWDELLEAVEVFQEQGVHPFSLAGGSLWPMLMWASYLTDRIGGPEAFEAVVAGEPDAWSHPAIIEAMERCQELVEAGAFDPGFASVVADNNEDAHLVADGLSAMVLQGSWVYSRLLEESPEFMETGNLGVTTFPEIEGGEGDPNSIVGNPANFWSVSANATEEEQQAGVDYLSEWLFNDDYVDGMLETGNIPPLKGLEDKIQDTEAPEFLSFAYDMVQEAPNFQLSWDQAVDPSQERPLLENLGQIFAGDITPEEFAENMNETQPSE</sequence>
<keyword evidence="1" id="KW-0732">Signal</keyword>
<dbReference type="InterPro" id="IPR050490">
    <property type="entry name" value="Bact_solute-bd_prot1"/>
</dbReference>
<dbReference type="InterPro" id="IPR006059">
    <property type="entry name" value="SBP"/>
</dbReference>
<organism evidence="2 3">
    <name type="scientific">Nesterenkonia halotolerans</name>
    <dbReference type="NCBI Taxonomy" id="225325"/>
    <lineage>
        <taxon>Bacteria</taxon>
        <taxon>Bacillati</taxon>
        <taxon>Actinomycetota</taxon>
        <taxon>Actinomycetes</taxon>
        <taxon>Micrococcales</taxon>
        <taxon>Micrococcaceae</taxon>
        <taxon>Nesterenkonia</taxon>
    </lineage>
</organism>
<dbReference type="Gene3D" id="3.40.190.10">
    <property type="entry name" value="Periplasmic binding protein-like II"/>
    <property type="match status" value="2"/>
</dbReference>
<proteinExistence type="predicted"/>
<evidence type="ECO:0000313" key="3">
    <source>
        <dbReference type="Proteomes" id="UP000636579"/>
    </source>
</evidence>
<dbReference type="SUPFAM" id="SSF53850">
    <property type="entry name" value="Periplasmic binding protein-like II"/>
    <property type="match status" value="1"/>
</dbReference>
<dbReference type="EMBL" id="JADBEE010000001">
    <property type="protein sequence ID" value="MBE1514836.1"/>
    <property type="molecule type" value="Genomic_DNA"/>
</dbReference>
<feature type="signal peptide" evidence="1">
    <location>
        <begin position="1"/>
        <end position="26"/>
    </location>
</feature>
<feature type="chain" id="PRO_5047249555" evidence="1">
    <location>
        <begin position="27"/>
        <end position="436"/>
    </location>
</feature>
<dbReference type="Pfam" id="PF13416">
    <property type="entry name" value="SBP_bac_8"/>
    <property type="match status" value="1"/>
</dbReference>
<dbReference type="PANTHER" id="PTHR43649">
    <property type="entry name" value="ARABINOSE-BINDING PROTEIN-RELATED"/>
    <property type="match status" value="1"/>
</dbReference>
<protein>
    <submittedName>
        <fullName evidence="2">Raffinose/stachyose/melibiose transport system substrate-binding protein</fullName>
    </submittedName>
</protein>
<comment type="caution">
    <text evidence="2">The sequence shown here is derived from an EMBL/GenBank/DDBJ whole genome shotgun (WGS) entry which is preliminary data.</text>
</comment>
<dbReference type="PROSITE" id="PS51257">
    <property type="entry name" value="PROKAR_LIPOPROTEIN"/>
    <property type="match status" value="1"/>
</dbReference>
<gene>
    <name evidence="2" type="ORF">H4W26_001591</name>
</gene>
<dbReference type="PANTHER" id="PTHR43649:SF14">
    <property type="entry name" value="BLR3389 PROTEIN"/>
    <property type="match status" value="1"/>
</dbReference>
<keyword evidence="3" id="KW-1185">Reference proteome</keyword>
<reference evidence="2 3" key="1">
    <citation type="submission" date="2020-10" db="EMBL/GenBank/DDBJ databases">
        <title>Sequencing the genomes of 1000 actinobacteria strains.</title>
        <authorList>
            <person name="Klenk H.-P."/>
        </authorList>
    </citation>
    <scope>NUCLEOTIDE SEQUENCE [LARGE SCALE GENOMIC DNA]</scope>
    <source>
        <strain evidence="2 3">DSM 15474</strain>
    </source>
</reference>
<evidence type="ECO:0000313" key="2">
    <source>
        <dbReference type="EMBL" id="MBE1514836.1"/>
    </source>
</evidence>